<comment type="caution">
    <text evidence="1">The sequence shown here is derived from an EMBL/GenBank/DDBJ whole genome shotgun (WGS) entry which is preliminary data.</text>
</comment>
<proteinExistence type="predicted"/>
<name>A0A7X1F9G9_9SPHN</name>
<reference evidence="1 2" key="1">
    <citation type="submission" date="2020-08" db="EMBL/GenBank/DDBJ databases">
        <title>The genome sequence of Novosphingobium flavum 4Y4.</title>
        <authorList>
            <person name="Liu Y."/>
        </authorList>
    </citation>
    <scope>NUCLEOTIDE SEQUENCE [LARGE SCALE GENOMIC DNA]</scope>
    <source>
        <strain evidence="1 2">4Y4</strain>
    </source>
</reference>
<accession>A0A7X1F9G9</accession>
<dbReference type="RefSeq" id="WP_185683837.1">
    <property type="nucleotide sequence ID" value="NZ_JACLAU010000019.1"/>
</dbReference>
<sequence length="122" mass="13982">MQTLGEEEWRQVALSLVQLCVRNTELENLHSGIFPASESGDYADVKVVSPYGEIPWTNLSRISDAEMRELMIEITNKVFTYLMNIDALANVHTTRKWQIPHLDARLAATADRYRQHLPKDPT</sequence>
<dbReference type="AlphaFoldDB" id="A0A7X1F9G9"/>
<organism evidence="1 2">
    <name type="scientific">Novosphingobium aerophilum</name>
    <dbReference type="NCBI Taxonomy" id="2839843"/>
    <lineage>
        <taxon>Bacteria</taxon>
        <taxon>Pseudomonadati</taxon>
        <taxon>Pseudomonadota</taxon>
        <taxon>Alphaproteobacteria</taxon>
        <taxon>Sphingomonadales</taxon>
        <taxon>Sphingomonadaceae</taxon>
        <taxon>Novosphingobium</taxon>
    </lineage>
</organism>
<protein>
    <submittedName>
        <fullName evidence="1">Uncharacterized protein</fullName>
    </submittedName>
</protein>
<evidence type="ECO:0000313" key="1">
    <source>
        <dbReference type="EMBL" id="MBC2652424.1"/>
    </source>
</evidence>
<keyword evidence="2" id="KW-1185">Reference proteome</keyword>
<dbReference type="Proteomes" id="UP000520156">
    <property type="component" value="Unassembled WGS sequence"/>
</dbReference>
<gene>
    <name evidence="1" type="ORF">H7F49_11985</name>
</gene>
<evidence type="ECO:0000313" key="2">
    <source>
        <dbReference type="Proteomes" id="UP000520156"/>
    </source>
</evidence>
<dbReference type="EMBL" id="JACLAU010000019">
    <property type="protein sequence ID" value="MBC2652424.1"/>
    <property type="molecule type" value="Genomic_DNA"/>
</dbReference>